<protein>
    <submittedName>
        <fullName evidence="1">Uncharacterized protein</fullName>
    </submittedName>
</protein>
<keyword evidence="2" id="KW-1185">Reference proteome</keyword>
<gene>
    <name evidence="1" type="ORF">BDK51DRAFT_35012</name>
</gene>
<reference evidence="2" key="1">
    <citation type="journal article" date="2018" name="Nat. Microbiol.">
        <title>Leveraging single-cell genomics to expand the fungal tree of life.</title>
        <authorList>
            <person name="Ahrendt S.R."/>
            <person name="Quandt C.A."/>
            <person name="Ciobanu D."/>
            <person name="Clum A."/>
            <person name="Salamov A."/>
            <person name="Andreopoulos B."/>
            <person name="Cheng J.F."/>
            <person name="Woyke T."/>
            <person name="Pelin A."/>
            <person name="Henrissat B."/>
            <person name="Reynolds N.K."/>
            <person name="Benny G.L."/>
            <person name="Smith M.E."/>
            <person name="James T.Y."/>
            <person name="Grigoriev I.V."/>
        </authorList>
    </citation>
    <scope>NUCLEOTIDE SEQUENCE [LARGE SCALE GENOMIC DNA]</scope>
</reference>
<dbReference type="Proteomes" id="UP000269721">
    <property type="component" value="Unassembled WGS sequence"/>
</dbReference>
<accession>A0A4P9VYL5</accession>
<evidence type="ECO:0000313" key="2">
    <source>
        <dbReference type="Proteomes" id="UP000269721"/>
    </source>
</evidence>
<organism evidence="1 2">
    <name type="scientific">Blyttiomyces helicus</name>
    <dbReference type="NCBI Taxonomy" id="388810"/>
    <lineage>
        <taxon>Eukaryota</taxon>
        <taxon>Fungi</taxon>
        <taxon>Fungi incertae sedis</taxon>
        <taxon>Chytridiomycota</taxon>
        <taxon>Chytridiomycota incertae sedis</taxon>
        <taxon>Chytridiomycetes</taxon>
        <taxon>Chytridiomycetes incertae sedis</taxon>
        <taxon>Blyttiomyces</taxon>
    </lineage>
</organism>
<proteinExistence type="predicted"/>
<sequence>MQHTHAAFRSGYISLLSSWTQSAWIPTLRRRKKVLFSWFKDPEEDGAGGWDDATSTAVGGGGGAVLQSVDLHSPNVRSFHIGESEVVPQTKDMVALVQQSPEAIITTGCLAAVVFLPVQDGPIGGFRRKQGITGRSIQEVKDRFGGSFQARASMAHAVDAIQGRFGPDKQHEISAVARHWVGELGSISGQLVVRRHIRKQEQALEVHGDPARDSLVILRLLLLLRCPQQQPPDFITIFTPEPVCLPVALTPITYLLLCCESAYGRQLAVGVLCSFAVAFGDPRMKLPKTDNIKKGNCRDQRQRRRQLYRHHLDQLTASTWSRSFSTPGMSAKSDKVTPALELLKMM</sequence>
<dbReference type="EMBL" id="ML000765">
    <property type="protein sequence ID" value="RKO83853.1"/>
    <property type="molecule type" value="Genomic_DNA"/>
</dbReference>
<dbReference type="AlphaFoldDB" id="A0A4P9VYL5"/>
<evidence type="ECO:0000313" key="1">
    <source>
        <dbReference type="EMBL" id="RKO83853.1"/>
    </source>
</evidence>
<feature type="non-terminal residue" evidence="1">
    <location>
        <position position="346"/>
    </location>
</feature>
<name>A0A4P9VYL5_9FUNG</name>